<dbReference type="AlphaFoldDB" id="A0A7V6A1P8"/>
<accession>A0A7V6A1P8</accession>
<dbReference type="EMBL" id="DTGR01000022">
    <property type="protein sequence ID" value="HHS28306.1"/>
    <property type="molecule type" value="Genomic_DNA"/>
</dbReference>
<organism evidence="1">
    <name type="scientific">Desulfobacca acetoxidans</name>
    <dbReference type="NCBI Taxonomy" id="60893"/>
    <lineage>
        <taxon>Bacteria</taxon>
        <taxon>Pseudomonadati</taxon>
        <taxon>Thermodesulfobacteriota</taxon>
        <taxon>Desulfobaccia</taxon>
        <taxon>Desulfobaccales</taxon>
        <taxon>Desulfobaccaceae</taxon>
        <taxon>Desulfobacca</taxon>
    </lineage>
</organism>
<sequence length="137" mass="16164">MVDQERREAFLQKYNNGAKIWSGGTFTGYLNLRPLLEELPISDVAEASRDYPRRYQGMPDNVYGELIHNLLSFEGYLKDRAFHIEECTIKPIIKDSSYLYQFSIRYTNKEGEEKVRTYEVARSDERNFIFFTDPLKS</sequence>
<protein>
    <submittedName>
        <fullName evidence="1">Uncharacterized protein</fullName>
    </submittedName>
</protein>
<comment type="caution">
    <text evidence="1">The sequence shown here is derived from an EMBL/GenBank/DDBJ whole genome shotgun (WGS) entry which is preliminary data.</text>
</comment>
<gene>
    <name evidence="1" type="ORF">ENV52_01205</name>
</gene>
<proteinExistence type="predicted"/>
<evidence type="ECO:0000313" key="1">
    <source>
        <dbReference type="EMBL" id="HHS28306.1"/>
    </source>
</evidence>
<name>A0A7V6A1P8_9BACT</name>
<reference evidence="1" key="1">
    <citation type="journal article" date="2020" name="mSystems">
        <title>Genome- and Community-Level Interaction Insights into Carbon Utilization and Element Cycling Functions of Hydrothermarchaeota in Hydrothermal Sediment.</title>
        <authorList>
            <person name="Zhou Z."/>
            <person name="Liu Y."/>
            <person name="Xu W."/>
            <person name="Pan J."/>
            <person name="Luo Z.H."/>
            <person name="Li M."/>
        </authorList>
    </citation>
    <scope>NUCLEOTIDE SEQUENCE [LARGE SCALE GENOMIC DNA]</scope>
    <source>
        <strain evidence="1">SpSt-767</strain>
    </source>
</reference>